<comment type="caution">
    <text evidence="2">The sequence shown here is derived from an EMBL/GenBank/DDBJ whole genome shotgun (WGS) entry which is preliminary data.</text>
</comment>
<gene>
    <name evidence="2" type="ORF">CK203_091029</name>
</gene>
<evidence type="ECO:0000259" key="1">
    <source>
        <dbReference type="Pfam" id="PF03372"/>
    </source>
</evidence>
<evidence type="ECO:0000313" key="3">
    <source>
        <dbReference type="Proteomes" id="UP000288805"/>
    </source>
</evidence>
<dbReference type="Proteomes" id="UP000288805">
    <property type="component" value="Unassembled WGS sequence"/>
</dbReference>
<sequence length="970" mass="110583">MVMPSTLETRGKGPSLLGNCGSMVAENLEVTSSLFQSPQPYIPPSSGFTYSLMNHSVPILSPSTPMLPGSVSQSQVPMENRPACPYQMFESVNPLSSNLRSPIKESSMAAVNLGGIASSPSGKFQIEGLSPRKMAKIRSMSFHMKIISWNTRGLGSKKKRRVVKDFLRSEKSDVVMTQETKKAECHRRFVGSVWTARNKDWAALPTSGASGGILIIWDSKKLRREEVVLGSFSVSIKFALDECESIWLCAVYGPNNSALRKDFWVELSDIVGLSSPRWCVGGDFNVIRRSLEKLGGSRLTPSMKDFDDFIRDCELIDSPLRSASFTWSNMQEHPVYKRLDRFLYSNEWEQVFLKVFKEYFQDGHRIIGRLSWKPIRSSGDQRHSGLRICGCNILVLRRVLEVGGESFKEIANFDTLEQEGGLSPELLVQRALRKGELEELILREEIHWRQKARVKWVKEGDCNSKIFHKVVNGRRNRKFIKELENESGLMLNNSESIKEEILRYFEKLYASPSGEPWRVEGLDWSPISGIRLRGQIALPLQCFKIVGSDKGGSRRLRGVLHETIHSTQGAFVQGRQILDAVLIANEIVDEKRRSREEGVVFKIDFEKAYDHVSWDFLDHVLEMKGFSPRWRKWMRGCLSSVSFAVLVKVADVLSRMLLRAEERNVLEGFRVGRNRTRLKVNLDKSNIYGINLEQNHLSRLAEMLDCKASGWPILYLGLPLGGNPKACGFWDPVIERISRRLDGWQKVYLSFGSRITIIQSCLTHMSCVGEGKRDHLVSWDVVCKPKSRGGLGFGKISVRNVALLGKWLWRYPKEGSALWHQAIALVFQEFSKFTRFVVGDGDRIRFWEDLWWEDQPLGVQYPRLLSVATNKNAPISSILGYTRPFYWNFNFHRNLSNFEIEDLEGLMQSLDRLHISPSVPNKRSWSLSPSGFFTVKSFFLALSQYSKSPPVFPTKFVWNSQVPFKVKSFV</sequence>
<dbReference type="EMBL" id="QGNW01002611">
    <property type="protein sequence ID" value="RVW14784.1"/>
    <property type="molecule type" value="Genomic_DNA"/>
</dbReference>
<dbReference type="PANTHER" id="PTHR33116:SF78">
    <property type="entry name" value="OS12G0587133 PROTEIN"/>
    <property type="match status" value="1"/>
</dbReference>
<dbReference type="PANTHER" id="PTHR33116">
    <property type="entry name" value="REVERSE TRANSCRIPTASE ZINC-BINDING DOMAIN-CONTAINING PROTEIN-RELATED-RELATED"/>
    <property type="match status" value="1"/>
</dbReference>
<dbReference type="GO" id="GO:0003824">
    <property type="term" value="F:catalytic activity"/>
    <property type="evidence" value="ECO:0007669"/>
    <property type="project" value="InterPro"/>
</dbReference>
<dbReference type="Gene3D" id="3.60.10.10">
    <property type="entry name" value="Endonuclease/exonuclease/phosphatase"/>
    <property type="match status" value="1"/>
</dbReference>
<dbReference type="InterPro" id="IPR036691">
    <property type="entry name" value="Endo/exonu/phosph_ase_sf"/>
</dbReference>
<feature type="domain" description="Endonuclease/exonuclease/phosphatase" evidence="1">
    <location>
        <begin position="147"/>
        <end position="356"/>
    </location>
</feature>
<evidence type="ECO:0000313" key="2">
    <source>
        <dbReference type="EMBL" id="RVW14784.1"/>
    </source>
</evidence>
<reference evidence="2 3" key="1">
    <citation type="journal article" date="2018" name="PLoS Genet.">
        <title>Population sequencing reveals clonal diversity and ancestral inbreeding in the grapevine cultivar Chardonnay.</title>
        <authorList>
            <person name="Roach M.J."/>
            <person name="Johnson D.L."/>
            <person name="Bohlmann J."/>
            <person name="van Vuuren H.J."/>
            <person name="Jones S.J."/>
            <person name="Pretorius I.S."/>
            <person name="Schmidt S.A."/>
            <person name="Borneman A.R."/>
        </authorList>
    </citation>
    <scope>NUCLEOTIDE SEQUENCE [LARGE SCALE GENOMIC DNA]</scope>
    <source>
        <strain evidence="3">cv. Chardonnay</strain>
        <tissue evidence="2">Leaf</tissue>
    </source>
</reference>
<dbReference type="InterPro" id="IPR005135">
    <property type="entry name" value="Endo/exonuclease/phosphatase"/>
</dbReference>
<proteinExistence type="predicted"/>
<dbReference type="Pfam" id="PF03372">
    <property type="entry name" value="Exo_endo_phos"/>
    <property type="match status" value="1"/>
</dbReference>
<dbReference type="SUPFAM" id="SSF56219">
    <property type="entry name" value="DNase I-like"/>
    <property type="match status" value="1"/>
</dbReference>
<name>A0A438BUX9_VITVI</name>
<organism evidence="2 3">
    <name type="scientific">Vitis vinifera</name>
    <name type="common">Grape</name>
    <dbReference type="NCBI Taxonomy" id="29760"/>
    <lineage>
        <taxon>Eukaryota</taxon>
        <taxon>Viridiplantae</taxon>
        <taxon>Streptophyta</taxon>
        <taxon>Embryophyta</taxon>
        <taxon>Tracheophyta</taxon>
        <taxon>Spermatophyta</taxon>
        <taxon>Magnoliopsida</taxon>
        <taxon>eudicotyledons</taxon>
        <taxon>Gunneridae</taxon>
        <taxon>Pentapetalae</taxon>
        <taxon>rosids</taxon>
        <taxon>Vitales</taxon>
        <taxon>Vitaceae</taxon>
        <taxon>Viteae</taxon>
        <taxon>Vitis</taxon>
    </lineage>
</organism>
<protein>
    <recommendedName>
        <fullName evidence="1">Endonuclease/exonuclease/phosphatase domain-containing protein</fullName>
    </recommendedName>
</protein>
<dbReference type="AlphaFoldDB" id="A0A438BUX9"/>
<accession>A0A438BUX9</accession>